<evidence type="ECO:0000313" key="1">
    <source>
        <dbReference type="EMBL" id="WNZ22944.1"/>
    </source>
</evidence>
<dbReference type="EMBL" id="CP053586">
    <property type="protein sequence ID" value="WNZ22944.1"/>
    <property type="molecule type" value="Genomic_DNA"/>
</dbReference>
<keyword evidence="1" id="KW-0378">Hydrolase</keyword>
<organism evidence="1">
    <name type="scientific">Leptolyngbya sp. NK1-12</name>
    <dbReference type="NCBI Taxonomy" id="2547451"/>
    <lineage>
        <taxon>Bacteria</taxon>
        <taxon>Bacillati</taxon>
        <taxon>Cyanobacteriota</taxon>
        <taxon>Cyanophyceae</taxon>
        <taxon>Leptolyngbyales</taxon>
        <taxon>Leptolyngbyaceae</taxon>
        <taxon>Leptolyngbya group</taxon>
        <taxon>Leptolyngbya</taxon>
    </lineage>
</organism>
<proteinExistence type="predicted"/>
<protein>
    <submittedName>
        <fullName evidence="1">Restriction endonuclease subunit R</fullName>
    </submittedName>
</protein>
<sequence>MVQLLQAQAVTLRDLIDNFGLAEVQSRSFFAEWQQNLPELTEFEIQYLDKVKAGYLNLRDALPVLERPVQMVIVAPLLFLADFYLPPFQVKTERSIEISEQDEGIVIRGTLDIVILKNNFWLLIIESKRLSFSFSLEVGLAQLLSYMIASFQPERPSYGLLTNGGDFMFVKLIRGETWQYATSDQFATRNQTNSLYDAFRILKRIGQL</sequence>
<gene>
    <name evidence="1" type="ORF">HJG54_08775</name>
</gene>
<accession>A0AA96WD62</accession>
<dbReference type="GO" id="GO:0004519">
    <property type="term" value="F:endonuclease activity"/>
    <property type="evidence" value="ECO:0007669"/>
    <property type="project" value="UniProtKB-KW"/>
</dbReference>
<keyword evidence="1" id="KW-0255">Endonuclease</keyword>
<reference evidence="1" key="1">
    <citation type="submission" date="2020-05" db="EMBL/GenBank/DDBJ databases">
        <authorList>
            <person name="Zhu T."/>
            <person name="Keshari N."/>
            <person name="Lu X."/>
        </authorList>
    </citation>
    <scope>NUCLEOTIDE SEQUENCE</scope>
    <source>
        <strain evidence="1">NK1-12</strain>
    </source>
</reference>
<keyword evidence="1" id="KW-0540">Nuclease</keyword>
<name>A0AA96WD62_9CYAN</name>
<dbReference type="RefSeq" id="WP_316434490.1">
    <property type="nucleotide sequence ID" value="NZ_CP053586.1"/>
</dbReference>
<dbReference type="AlphaFoldDB" id="A0AA96WD62"/>